<feature type="compositionally biased region" description="Polar residues" evidence="5">
    <location>
        <begin position="63"/>
        <end position="72"/>
    </location>
</feature>
<organism evidence="7 8">
    <name type="scientific">Uncinocarpus reesii (strain UAMH 1704)</name>
    <dbReference type="NCBI Taxonomy" id="336963"/>
    <lineage>
        <taxon>Eukaryota</taxon>
        <taxon>Fungi</taxon>
        <taxon>Dikarya</taxon>
        <taxon>Ascomycota</taxon>
        <taxon>Pezizomycotina</taxon>
        <taxon>Eurotiomycetes</taxon>
        <taxon>Eurotiomycetidae</taxon>
        <taxon>Onygenales</taxon>
        <taxon>Onygenaceae</taxon>
        <taxon>Uncinocarpus</taxon>
    </lineage>
</organism>
<dbReference type="OrthoDB" id="1939479at2759"/>
<evidence type="ECO:0000313" key="8">
    <source>
        <dbReference type="Proteomes" id="UP000002058"/>
    </source>
</evidence>
<dbReference type="HOGENOM" id="CLU_278509_0_0_1"/>
<dbReference type="InterPro" id="IPR003653">
    <property type="entry name" value="Peptidase_C48_C"/>
</dbReference>
<dbReference type="InterPro" id="IPR038765">
    <property type="entry name" value="Papain-like_cys_pep_sf"/>
</dbReference>
<sequence>MGSNAENKRQNDCVDAPQSPPRRRVVAGPMNLTIAFPTQPASAGNASQSTENASQNTQQQSQPNPVATSAALSQPEPMAGQQRRGRARRVAATNTNEERSSVRQYLLDSFVPLAPRASAFKNGHVPDPETKPQVASQEVNREIPSPKDNLVSASKPVQQPSVIVECPKYSPPRAIPITKPESDFVSPTDPVALGRLMRNPGSKRVRGEYNPSTEEVKLPTFNPAMPNYGAPSKASVAPSVPKSQVPKPWDFVKPYDKDDLQAPNRFANPSTMPSDFPQVAPLTTQSDRPELVPSTQQSELPPTEPQGLGVNPPRNVVSGPQNIVMVQASRQAPENVPAQVSAAETSMLEGPMAASQSTEPLPPQQAATLRLNFEPAADNSTAPRSNLPSLRAHLERIARRPVRAWKHVFPRDAYRQERYEMLRRFHREGDIFMLDAPKPSLKRSVDEMTDPMQNEIEAGRATPHPDMELDIDPLKSFVRCVCGLREPKTDDSGDVEMQGMPGQWPVTPPRPALANRFAPNGSDPSPCNPVSAQSIPDVPQSPIRARSQRNWVFHTMRIFGTVKRQVTRFCKACVTPCRSCPPPRKFMTWCDYRAKLRDERRNKRKPRLPIVHVEQLPLPTVPQISTVMPPPPVSRHRSRKSSPISRPVRKDKVPSYIPKSKSFLHGVLSGRVTKANANWKDRSMQCTNRLGPRRVPTPQTLPEKNLELSMEPMLPVRQEDETKVVAWFAPSSRPNLPSPKESLPVQPETPTSQISPPTPTASPTAVVPPTAVEVQGVADAEPMVATEPSSSKTPEEFQESISQPEMVATSEEQATESAPAEPVRESQPPRTKKHVHWIASSTPQRRPISSVNVFDPQAAIMPKVQAQEEEEDSIRPAERPSSETRQPSTIRPLSAKWESKVETALSQPDSRQLGTTLGGDTLTRRDFATCATPLAWLNDEIINAYLALVIDYARRSSGNSGRHQQPKYHAFNTFFYSSLRDKGYESVRRWATRAKIGGPALLRVETVFVPIHHHAHWTLMVVKPAVRTIEHFDSLGGSSSFHVAKIKEWIRGELGDLFVEEEWRVLPSISPQQNNGSDCGVFLLTTAKLVAFQQALSYGPKDIPAIRKRIVAELMNGGFEGDFDPKAELPVQSKL</sequence>
<feature type="region of interest" description="Disordered" evidence="5">
    <location>
        <begin position="1"/>
        <end position="101"/>
    </location>
</feature>
<dbReference type="InParanoid" id="C4JDA0"/>
<dbReference type="Gene3D" id="3.40.395.10">
    <property type="entry name" value="Adenoviral Proteinase, Chain A"/>
    <property type="match status" value="1"/>
</dbReference>
<dbReference type="PROSITE" id="PS50600">
    <property type="entry name" value="ULP_PROTEASE"/>
    <property type="match status" value="1"/>
</dbReference>
<evidence type="ECO:0000256" key="4">
    <source>
        <dbReference type="ARBA" id="ARBA00022807"/>
    </source>
</evidence>
<dbReference type="GeneID" id="8439093"/>
<dbReference type="eggNOG" id="KOG0778">
    <property type="taxonomic scope" value="Eukaryota"/>
</dbReference>
<dbReference type="PANTHER" id="PTHR12606">
    <property type="entry name" value="SENTRIN/SUMO-SPECIFIC PROTEASE"/>
    <property type="match status" value="1"/>
</dbReference>
<dbReference type="GO" id="GO:0016929">
    <property type="term" value="F:deSUMOylase activity"/>
    <property type="evidence" value="ECO:0007669"/>
    <property type="project" value="TreeGrafter"/>
</dbReference>
<feature type="compositionally biased region" description="Basic and acidic residues" evidence="5">
    <location>
        <begin position="1"/>
        <end position="12"/>
    </location>
</feature>
<keyword evidence="4" id="KW-0788">Thiol protease</keyword>
<evidence type="ECO:0000256" key="5">
    <source>
        <dbReference type="SAM" id="MobiDB-lite"/>
    </source>
</evidence>
<comment type="similarity">
    <text evidence="1">Belongs to the peptidase C48 family.</text>
</comment>
<feature type="region of interest" description="Disordered" evidence="5">
    <location>
        <begin position="783"/>
        <end position="834"/>
    </location>
</feature>
<proteinExistence type="inferred from homology"/>
<evidence type="ECO:0000256" key="3">
    <source>
        <dbReference type="ARBA" id="ARBA00022801"/>
    </source>
</evidence>
<dbReference type="STRING" id="336963.C4JDA0"/>
<dbReference type="VEuPathDB" id="FungiDB:UREG_00336"/>
<evidence type="ECO:0000313" key="7">
    <source>
        <dbReference type="EMBL" id="EEP75490.1"/>
    </source>
</evidence>
<name>C4JDA0_UNCRE</name>
<dbReference type="Pfam" id="PF02902">
    <property type="entry name" value="Peptidase_C48"/>
    <property type="match status" value="1"/>
</dbReference>
<feature type="compositionally biased region" description="Low complexity" evidence="5">
    <location>
        <begin position="47"/>
        <end position="62"/>
    </location>
</feature>
<dbReference type="GO" id="GO:0006508">
    <property type="term" value="P:proteolysis"/>
    <property type="evidence" value="ECO:0007669"/>
    <property type="project" value="UniProtKB-KW"/>
</dbReference>
<feature type="compositionally biased region" description="Low complexity" evidence="5">
    <location>
        <begin position="746"/>
        <end position="766"/>
    </location>
</feature>
<dbReference type="Proteomes" id="UP000002058">
    <property type="component" value="Unassembled WGS sequence"/>
</dbReference>
<evidence type="ECO:0000259" key="6">
    <source>
        <dbReference type="PROSITE" id="PS50600"/>
    </source>
</evidence>
<keyword evidence="8" id="KW-1185">Reference proteome</keyword>
<keyword evidence="3" id="KW-0378">Hydrolase</keyword>
<feature type="domain" description="Ubiquitin-like protease family profile" evidence="6">
    <location>
        <begin position="920"/>
        <end position="1090"/>
    </location>
</feature>
<feature type="region of interest" description="Disordered" evidence="5">
    <location>
        <begin position="730"/>
        <end position="766"/>
    </location>
</feature>
<dbReference type="AlphaFoldDB" id="C4JDA0"/>
<dbReference type="GO" id="GO:0005634">
    <property type="term" value="C:nucleus"/>
    <property type="evidence" value="ECO:0007669"/>
    <property type="project" value="TreeGrafter"/>
</dbReference>
<feature type="region of interest" description="Disordered" evidence="5">
    <location>
        <begin position="118"/>
        <end position="158"/>
    </location>
</feature>
<evidence type="ECO:0000256" key="1">
    <source>
        <dbReference type="ARBA" id="ARBA00005234"/>
    </source>
</evidence>
<dbReference type="SUPFAM" id="SSF54001">
    <property type="entry name" value="Cysteine proteinases"/>
    <property type="match status" value="1"/>
</dbReference>
<dbReference type="EMBL" id="CH476615">
    <property type="protein sequence ID" value="EEP75490.1"/>
    <property type="molecule type" value="Genomic_DNA"/>
</dbReference>
<reference evidence="8" key="1">
    <citation type="journal article" date="2009" name="Genome Res.">
        <title>Comparative genomic analyses of the human fungal pathogens Coccidioides and their relatives.</title>
        <authorList>
            <person name="Sharpton T.J."/>
            <person name="Stajich J.E."/>
            <person name="Rounsley S.D."/>
            <person name="Gardner M.J."/>
            <person name="Wortman J.R."/>
            <person name="Jordar V.S."/>
            <person name="Maiti R."/>
            <person name="Kodira C.D."/>
            <person name="Neafsey D.E."/>
            <person name="Zeng Q."/>
            <person name="Hung C.-Y."/>
            <person name="McMahan C."/>
            <person name="Muszewska A."/>
            <person name="Grynberg M."/>
            <person name="Mandel M.A."/>
            <person name="Kellner E.M."/>
            <person name="Barker B.M."/>
            <person name="Galgiani J.N."/>
            <person name="Orbach M.J."/>
            <person name="Kirkland T.N."/>
            <person name="Cole G.T."/>
            <person name="Henn M.R."/>
            <person name="Birren B.W."/>
            <person name="Taylor J.W."/>
        </authorList>
    </citation>
    <scope>NUCLEOTIDE SEQUENCE [LARGE SCALE GENOMIC DNA]</scope>
    <source>
        <strain evidence="8">UAMH 1704</strain>
    </source>
</reference>
<feature type="region of interest" description="Disordered" evidence="5">
    <location>
        <begin position="622"/>
        <end position="652"/>
    </location>
</feature>
<dbReference type="PANTHER" id="PTHR12606:SF141">
    <property type="entry name" value="GH15225P-RELATED"/>
    <property type="match status" value="1"/>
</dbReference>
<dbReference type="RefSeq" id="XP_002540823.1">
    <property type="nucleotide sequence ID" value="XM_002540777.1"/>
</dbReference>
<feature type="region of interest" description="Disordered" evidence="5">
    <location>
        <begin position="863"/>
        <end position="897"/>
    </location>
</feature>
<dbReference type="KEGG" id="ure:UREG_00336"/>
<feature type="compositionally biased region" description="Basic and acidic residues" evidence="5">
    <location>
        <begin position="873"/>
        <end position="882"/>
    </location>
</feature>
<accession>C4JDA0</accession>
<dbReference type="GO" id="GO:0016926">
    <property type="term" value="P:protein desumoylation"/>
    <property type="evidence" value="ECO:0007669"/>
    <property type="project" value="TreeGrafter"/>
</dbReference>
<feature type="region of interest" description="Disordered" evidence="5">
    <location>
        <begin position="174"/>
        <end position="312"/>
    </location>
</feature>
<keyword evidence="2" id="KW-0645">Protease</keyword>
<evidence type="ECO:0000256" key="2">
    <source>
        <dbReference type="ARBA" id="ARBA00022670"/>
    </source>
</evidence>
<gene>
    <name evidence="7" type="ORF">UREG_00336</name>
</gene>
<protein>
    <recommendedName>
        <fullName evidence="6">Ubiquitin-like protease family profile domain-containing protein</fullName>
    </recommendedName>
</protein>